<organism evidence="2 3">
    <name type="scientific">Nannocystis pusilla</name>
    <dbReference type="NCBI Taxonomy" id="889268"/>
    <lineage>
        <taxon>Bacteria</taxon>
        <taxon>Pseudomonadati</taxon>
        <taxon>Myxococcota</taxon>
        <taxon>Polyangia</taxon>
        <taxon>Nannocystales</taxon>
        <taxon>Nannocystaceae</taxon>
        <taxon>Nannocystis</taxon>
    </lineage>
</organism>
<reference evidence="2" key="1">
    <citation type="submission" date="2021-08" db="EMBL/GenBank/DDBJ databases">
        <authorList>
            <person name="Stevens D.C."/>
        </authorList>
    </citation>
    <scope>NUCLEOTIDE SEQUENCE</scope>
    <source>
        <strain evidence="2">DSM 53165</strain>
    </source>
</reference>
<comment type="caution">
    <text evidence="2">The sequence shown here is derived from an EMBL/GenBank/DDBJ whole genome shotgun (WGS) entry which is preliminary data.</text>
</comment>
<dbReference type="EMBL" id="JAIRAU010000056">
    <property type="protein sequence ID" value="MBZ5715239.1"/>
    <property type="molecule type" value="Genomic_DNA"/>
</dbReference>
<dbReference type="PANTHER" id="PTHR34109:SF1">
    <property type="entry name" value="VOC DOMAIN-CONTAINING PROTEIN"/>
    <property type="match status" value="1"/>
</dbReference>
<evidence type="ECO:0000313" key="3">
    <source>
        <dbReference type="Proteomes" id="UP001139031"/>
    </source>
</evidence>
<dbReference type="Proteomes" id="UP001139031">
    <property type="component" value="Unassembled WGS sequence"/>
</dbReference>
<name>A0ABS7U496_9BACT</name>
<dbReference type="Gene3D" id="3.30.720.110">
    <property type="match status" value="1"/>
</dbReference>
<dbReference type="InterPro" id="IPR037523">
    <property type="entry name" value="VOC_core"/>
</dbReference>
<dbReference type="Pfam" id="PF00903">
    <property type="entry name" value="Glyoxalase"/>
    <property type="match status" value="1"/>
</dbReference>
<gene>
    <name evidence="2" type="ORF">K7C98_38900</name>
</gene>
<dbReference type="RefSeq" id="WP_224196980.1">
    <property type="nucleotide sequence ID" value="NZ_JAIRAU010000056.1"/>
</dbReference>
<keyword evidence="3" id="KW-1185">Reference proteome</keyword>
<protein>
    <submittedName>
        <fullName evidence="2">VOC family protein</fullName>
    </submittedName>
</protein>
<dbReference type="InterPro" id="IPR029068">
    <property type="entry name" value="Glyas_Bleomycin-R_OHBP_Dase"/>
</dbReference>
<dbReference type="Gene3D" id="3.30.720.120">
    <property type="match status" value="1"/>
</dbReference>
<feature type="domain" description="VOC" evidence="1">
    <location>
        <begin position="11"/>
        <end position="134"/>
    </location>
</feature>
<dbReference type="PANTHER" id="PTHR34109">
    <property type="entry name" value="BNAUNNG04460D PROTEIN-RELATED"/>
    <property type="match status" value="1"/>
</dbReference>
<dbReference type="PROSITE" id="PS51819">
    <property type="entry name" value="VOC"/>
    <property type="match status" value="1"/>
</dbReference>
<evidence type="ECO:0000259" key="1">
    <source>
        <dbReference type="PROSITE" id="PS51819"/>
    </source>
</evidence>
<proteinExistence type="predicted"/>
<sequence>MTTKPSPIPPGPRVIPNLVVRDGAAALDFYAKAFGAEEILRLHEPDGRVAHAELSLFGGHISVASEYPSLGFLAPTSDRISHTLTVYVEDVDAVAARAVAAGARLERPIEVEFYGCRAARLTDPFGHRWNVQSQVEDVSAAEMQRRLDAMCARST</sequence>
<dbReference type="InterPro" id="IPR004360">
    <property type="entry name" value="Glyas_Fos-R_dOase_dom"/>
</dbReference>
<accession>A0ABS7U496</accession>
<dbReference type="SUPFAM" id="SSF54593">
    <property type="entry name" value="Glyoxalase/Bleomycin resistance protein/Dihydroxybiphenyl dioxygenase"/>
    <property type="match status" value="1"/>
</dbReference>
<evidence type="ECO:0000313" key="2">
    <source>
        <dbReference type="EMBL" id="MBZ5715239.1"/>
    </source>
</evidence>